<keyword evidence="2 5" id="KW-0812">Transmembrane</keyword>
<evidence type="ECO:0000256" key="4">
    <source>
        <dbReference type="ARBA" id="ARBA00023136"/>
    </source>
</evidence>
<dbReference type="PANTHER" id="PTHR11863">
    <property type="entry name" value="STEROL DESATURASE"/>
    <property type="match status" value="1"/>
</dbReference>
<feature type="transmembrane region" description="Helical" evidence="5">
    <location>
        <begin position="31"/>
        <end position="51"/>
    </location>
</feature>
<dbReference type="InterPro" id="IPR006694">
    <property type="entry name" value="Fatty_acid_hydroxylase"/>
</dbReference>
<keyword evidence="4 5" id="KW-0472">Membrane</keyword>
<evidence type="ECO:0000259" key="6">
    <source>
        <dbReference type="Pfam" id="PF04116"/>
    </source>
</evidence>
<reference evidence="7 8" key="1">
    <citation type="submission" date="2017-04" db="EMBL/GenBank/DDBJ databases">
        <title>Compelte genome sequence of WV33.</title>
        <authorList>
            <person name="Lee P.C."/>
        </authorList>
    </citation>
    <scope>NUCLEOTIDE SEQUENCE [LARGE SCALE GENOMIC DNA]</scope>
    <source>
        <strain evidence="7 8">WV33</strain>
    </source>
</reference>
<dbReference type="EMBL" id="CP020918">
    <property type="protein sequence ID" value="AWG23318.1"/>
    <property type="molecule type" value="Genomic_DNA"/>
</dbReference>
<name>A0A2S1LHX4_9FLAO</name>
<organism evidence="7 8">
    <name type="scientific">Flavobacterium faecale</name>
    <dbReference type="NCBI Taxonomy" id="1355330"/>
    <lineage>
        <taxon>Bacteria</taxon>
        <taxon>Pseudomonadati</taxon>
        <taxon>Bacteroidota</taxon>
        <taxon>Flavobacteriia</taxon>
        <taxon>Flavobacteriales</taxon>
        <taxon>Flavobacteriaceae</taxon>
        <taxon>Flavobacterium</taxon>
    </lineage>
</organism>
<evidence type="ECO:0000256" key="5">
    <source>
        <dbReference type="SAM" id="Phobius"/>
    </source>
</evidence>
<accession>A0A2S1LHX4</accession>
<evidence type="ECO:0000313" key="7">
    <source>
        <dbReference type="EMBL" id="AWG23318.1"/>
    </source>
</evidence>
<evidence type="ECO:0000256" key="2">
    <source>
        <dbReference type="ARBA" id="ARBA00022692"/>
    </source>
</evidence>
<evidence type="ECO:0000256" key="1">
    <source>
        <dbReference type="ARBA" id="ARBA00004370"/>
    </source>
</evidence>
<dbReference type="KEGG" id="ffa:FFWV33_18175"/>
<gene>
    <name evidence="7" type="ORF">FFWV33_18175</name>
</gene>
<protein>
    <submittedName>
        <fullName evidence="7">Sterol desaturase</fullName>
    </submittedName>
</protein>
<dbReference type="RefSeq" id="WP_108742214.1">
    <property type="nucleotide sequence ID" value="NZ_CP020918.1"/>
</dbReference>
<keyword evidence="3 5" id="KW-1133">Transmembrane helix</keyword>
<keyword evidence="8" id="KW-1185">Reference proteome</keyword>
<comment type="subcellular location">
    <subcellularLocation>
        <location evidence="1">Membrane</location>
    </subcellularLocation>
</comment>
<dbReference type="Proteomes" id="UP000244527">
    <property type="component" value="Chromosome"/>
</dbReference>
<dbReference type="AlphaFoldDB" id="A0A2S1LHX4"/>
<sequence>MENYGHILLESYQGYFNYLKNEILFPNWDNYFYGLIVISLTVWALELLFPWRKDQKILRKDFWLDLFYLFFNFFLLNLILLIALSNVTAQVLNDFLGLVGLQLTSIQLFSISDLPAPWSLFIFFIISDFIQWNVHRLLHAVPFLWKIHQTHHSIKEMGFAAHFRYNWMEPIVYKSILYIPIIIIGGVAIQDVFIVHFITIAIGHLNHANIGWDYGYLKYILNNPKMHIWHHSKKMPTKYGVNFGISLSLWDYLFGTHYIPSDGKDIELGFANDNHFPDDFLEQEFYPLKK</sequence>
<evidence type="ECO:0000256" key="3">
    <source>
        <dbReference type="ARBA" id="ARBA00022989"/>
    </source>
</evidence>
<dbReference type="GO" id="GO:0016491">
    <property type="term" value="F:oxidoreductase activity"/>
    <property type="evidence" value="ECO:0007669"/>
    <property type="project" value="InterPro"/>
</dbReference>
<dbReference type="GO" id="GO:0008610">
    <property type="term" value="P:lipid biosynthetic process"/>
    <property type="evidence" value="ECO:0007669"/>
    <property type="project" value="InterPro"/>
</dbReference>
<dbReference type="InterPro" id="IPR050307">
    <property type="entry name" value="Sterol_Desaturase_Related"/>
</dbReference>
<evidence type="ECO:0000313" key="8">
    <source>
        <dbReference type="Proteomes" id="UP000244527"/>
    </source>
</evidence>
<dbReference type="Pfam" id="PF04116">
    <property type="entry name" value="FA_hydroxylase"/>
    <property type="match status" value="1"/>
</dbReference>
<proteinExistence type="predicted"/>
<feature type="transmembrane region" description="Helical" evidence="5">
    <location>
        <begin position="176"/>
        <end position="198"/>
    </location>
</feature>
<feature type="transmembrane region" description="Helical" evidence="5">
    <location>
        <begin position="104"/>
        <end position="126"/>
    </location>
</feature>
<feature type="domain" description="Fatty acid hydroxylase" evidence="6">
    <location>
        <begin position="121"/>
        <end position="256"/>
    </location>
</feature>
<feature type="transmembrane region" description="Helical" evidence="5">
    <location>
        <begin position="63"/>
        <end position="84"/>
    </location>
</feature>
<dbReference type="OrthoDB" id="9770329at2"/>
<dbReference type="GO" id="GO:0005506">
    <property type="term" value="F:iron ion binding"/>
    <property type="evidence" value="ECO:0007669"/>
    <property type="project" value="InterPro"/>
</dbReference>
<dbReference type="GO" id="GO:0016020">
    <property type="term" value="C:membrane"/>
    <property type="evidence" value="ECO:0007669"/>
    <property type="project" value="UniProtKB-SubCell"/>
</dbReference>